<gene>
    <name evidence="4" type="ORF">CEE69_01190</name>
</gene>
<comment type="caution">
    <text evidence="4">The sequence shown here is derived from an EMBL/GenBank/DDBJ whole genome shotgun (WGS) entry which is preliminary data.</text>
</comment>
<dbReference type="InterPro" id="IPR002560">
    <property type="entry name" value="Transposase_DDE"/>
</dbReference>
<dbReference type="InterPro" id="IPR047951">
    <property type="entry name" value="Transpos_ISL3"/>
</dbReference>
<dbReference type="InterPro" id="IPR032877">
    <property type="entry name" value="Transposase_HTH"/>
</dbReference>
<dbReference type="Pfam" id="PF14690">
    <property type="entry name" value="Zn_ribbon_ISL3"/>
    <property type="match status" value="1"/>
</dbReference>
<dbReference type="GeneID" id="90606913"/>
<dbReference type="NCBIfam" id="NF033550">
    <property type="entry name" value="transpos_ISL3"/>
    <property type="match status" value="1"/>
</dbReference>
<dbReference type="OrthoDB" id="286035at2"/>
<dbReference type="Proteomes" id="UP000225740">
    <property type="component" value="Unassembled WGS sequence"/>
</dbReference>
<keyword evidence="5" id="KW-1185">Reference proteome</keyword>
<accession>A0A2G1WDA9</accession>
<organism evidence="4 5">
    <name type="scientific">Rhodopirellula bahusiensis</name>
    <dbReference type="NCBI Taxonomy" id="2014065"/>
    <lineage>
        <taxon>Bacteria</taxon>
        <taxon>Pseudomonadati</taxon>
        <taxon>Planctomycetota</taxon>
        <taxon>Planctomycetia</taxon>
        <taxon>Pirellulales</taxon>
        <taxon>Pirellulaceae</taxon>
        <taxon>Rhodopirellula</taxon>
    </lineage>
</organism>
<dbReference type="RefSeq" id="WP_099259195.1">
    <property type="nucleotide sequence ID" value="NZ_NIZW01000001.1"/>
</dbReference>
<evidence type="ECO:0000313" key="4">
    <source>
        <dbReference type="EMBL" id="PHQ37017.1"/>
    </source>
</evidence>
<sequence>MSTTLLYQSFGIRGYQQIRIEFNAGVTRFHVAPDEKSICCPSCGSNNVIRRGVKQREFRASPIGLKQTVVVATLPRVQCRDCGVVRQIQVRFADARRSYTKDWAKYALQLTRSMTIKDVADLLRVTWDVIKEIKKNDLRRRFANPSLKDVQRIAIDEICIGKGHRYVTLVMNLDSGAIIYVGDGKSAESLVPFWKRLGRRRHRIEAVAMDMSSAYISAVRGNLPKADIVFDRFHVVKLMNEKLTTLRRQLYREATVDEKSVLKGSRWLLLKNPENLSEDRDEKAHLAAALELNEPLAMGYYLKEELRLFWAETFRWPAQLFLRSWCQRAIATGLSPLKTMAKTLTRLEHGLLSYFDHRISSGPMEGTNNKIKTVQRQSYGIRDREYFELLLYSLHQTKYALVG</sequence>
<reference evidence="4 5" key="1">
    <citation type="submission" date="2017-06" db="EMBL/GenBank/DDBJ databases">
        <title>Description of Rhodopirellula bahusiensis sp. nov.</title>
        <authorList>
            <person name="Kizina J."/>
            <person name="Harder J."/>
        </authorList>
    </citation>
    <scope>NUCLEOTIDE SEQUENCE [LARGE SCALE GENOMIC DNA]</scope>
    <source>
        <strain evidence="4 5">SWK21</strain>
    </source>
</reference>
<dbReference type="EMBL" id="NIZW01000001">
    <property type="protein sequence ID" value="PHQ37017.1"/>
    <property type="molecule type" value="Genomic_DNA"/>
</dbReference>
<evidence type="ECO:0000259" key="1">
    <source>
        <dbReference type="Pfam" id="PF01610"/>
    </source>
</evidence>
<feature type="domain" description="Transposase IS204/IS1001/IS1096/IS1165 zinc-finger" evidence="3">
    <location>
        <begin position="37"/>
        <end position="82"/>
    </location>
</feature>
<dbReference type="Pfam" id="PF13542">
    <property type="entry name" value="HTH_Tnp_ISL3"/>
    <property type="match status" value="1"/>
</dbReference>
<evidence type="ECO:0000259" key="3">
    <source>
        <dbReference type="Pfam" id="PF14690"/>
    </source>
</evidence>
<dbReference type="InterPro" id="IPR029261">
    <property type="entry name" value="Transposase_Znf"/>
</dbReference>
<dbReference type="AlphaFoldDB" id="A0A2G1WDA9"/>
<evidence type="ECO:0000259" key="2">
    <source>
        <dbReference type="Pfam" id="PF13542"/>
    </source>
</evidence>
<evidence type="ECO:0000313" key="5">
    <source>
        <dbReference type="Proteomes" id="UP000225740"/>
    </source>
</evidence>
<dbReference type="PANTHER" id="PTHR33498:SF1">
    <property type="entry name" value="TRANSPOSASE FOR INSERTION SEQUENCE ELEMENT IS1557"/>
    <property type="match status" value="1"/>
</dbReference>
<dbReference type="PANTHER" id="PTHR33498">
    <property type="entry name" value="TRANSPOSASE FOR INSERTION SEQUENCE ELEMENT IS1557"/>
    <property type="match status" value="1"/>
</dbReference>
<protein>
    <submittedName>
        <fullName evidence="4">ISL3 family transposase</fullName>
    </submittedName>
</protein>
<dbReference type="Pfam" id="PF01610">
    <property type="entry name" value="DDE_Tnp_ISL3"/>
    <property type="match status" value="1"/>
</dbReference>
<proteinExistence type="predicted"/>
<feature type="domain" description="Transposase IS204/IS1001/IS1096/IS1165 DDE" evidence="1">
    <location>
        <begin position="153"/>
        <end position="389"/>
    </location>
</feature>
<name>A0A2G1WDA9_9BACT</name>
<feature type="domain" description="Transposase IS204/IS1001/IS1096/IS1165 helix-turn-helix" evidence="2">
    <location>
        <begin position="89"/>
        <end position="133"/>
    </location>
</feature>